<dbReference type="EMBL" id="CP163440">
    <property type="protein sequence ID" value="XDQ63984.1"/>
    <property type="molecule type" value="Genomic_DNA"/>
</dbReference>
<protein>
    <submittedName>
        <fullName evidence="1">Uncharacterized protein</fullName>
    </submittedName>
</protein>
<sequence>MGRHALRRGGPTALVSALTVAVVAGTITLFSGTPDGGGAAQAATTAAATAATTAGTTEIVLEDPRLDTPRSDRLLAAGETGFLHRQAGVAGLLWTDYDDGTTVTVEGPSGVYKPTTTTCYDISMRCASGMYG</sequence>
<proteinExistence type="predicted"/>
<reference evidence="1" key="1">
    <citation type="submission" date="2024-07" db="EMBL/GenBank/DDBJ databases">
        <authorList>
            <person name="Yu S.T."/>
        </authorList>
    </citation>
    <scope>NUCLEOTIDE SEQUENCE</scope>
    <source>
        <strain evidence="1">R35</strain>
    </source>
</reference>
<evidence type="ECO:0000313" key="1">
    <source>
        <dbReference type="EMBL" id="XDQ63984.1"/>
    </source>
</evidence>
<gene>
    <name evidence="1" type="ORF">AB5J50_25965</name>
</gene>
<dbReference type="RefSeq" id="WP_369260691.1">
    <property type="nucleotide sequence ID" value="NZ_CP163440.1"/>
</dbReference>
<dbReference type="AlphaFoldDB" id="A0AB39S9J4"/>
<name>A0AB39S9J4_9ACTN</name>
<accession>A0AB39S9J4</accession>
<organism evidence="1">
    <name type="scientific">Streptomyces sp. R35</name>
    <dbReference type="NCBI Taxonomy" id="3238630"/>
    <lineage>
        <taxon>Bacteria</taxon>
        <taxon>Bacillati</taxon>
        <taxon>Actinomycetota</taxon>
        <taxon>Actinomycetes</taxon>
        <taxon>Kitasatosporales</taxon>
        <taxon>Streptomycetaceae</taxon>
        <taxon>Streptomyces</taxon>
    </lineage>
</organism>